<evidence type="ECO:0000256" key="1">
    <source>
        <dbReference type="ARBA" id="ARBA00005869"/>
    </source>
</evidence>
<dbReference type="VEuPathDB" id="FungiDB:NECHADRAFT_75794"/>
<dbReference type="EMBL" id="GG698896">
    <property type="protein sequence ID" value="EEU49033.1"/>
    <property type="molecule type" value="Genomic_DNA"/>
</dbReference>
<evidence type="ECO:0000313" key="7">
    <source>
        <dbReference type="EMBL" id="EEU49033.1"/>
    </source>
</evidence>
<dbReference type="Gene3D" id="3.20.20.220">
    <property type="match status" value="1"/>
</dbReference>
<keyword evidence="4 5" id="KW-0642">Proline metabolism</keyword>
<keyword evidence="3 5" id="KW-0560">Oxidoreductase</keyword>
<evidence type="ECO:0000256" key="4">
    <source>
        <dbReference type="ARBA" id="ARBA00023062"/>
    </source>
</evidence>
<feature type="domain" description="Proline dehydrogenase" evidence="6">
    <location>
        <begin position="172"/>
        <end position="468"/>
    </location>
</feature>
<comment type="catalytic activity">
    <reaction evidence="5">
        <text>L-proline + a quinone = (S)-1-pyrroline-5-carboxylate + a quinol + H(+)</text>
        <dbReference type="Rhea" id="RHEA:23784"/>
        <dbReference type="ChEBI" id="CHEBI:15378"/>
        <dbReference type="ChEBI" id="CHEBI:17388"/>
        <dbReference type="ChEBI" id="CHEBI:24646"/>
        <dbReference type="ChEBI" id="CHEBI:60039"/>
        <dbReference type="ChEBI" id="CHEBI:132124"/>
        <dbReference type="EC" id="1.5.5.2"/>
    </reaction>
</comment>
<dbReference type="PANTHER" id="PTHR13914:SF34">
    <property type="entry name" value="PROLINE DEHYDROGENASE"/>
    <property type="match status" value="1"/>
</dbReference>
<reference evidence="7 8" key="1">
    <citation type="journal article" date="2009" name="PLoS Genet.">
        <title>The genome of Nectria haematococca: contribution of supernumerary chromosomes to gene expansion.</title>
        <authorList>
            <person name="Coleman J.J."/>
            <person name="Rounsley S.D."/>
            <person name="Rodriguez-Carres M."/>
            <person name="Kuo A."/>
            <person name="Wasmann C.C."/>
            <person name="Grimwood J."/>
            <person name="Schmutz J."/>
            <person name="Taga M."/>
            <person name="White G.J."/>
            <person name="Zhou S."/>
            <person name="Schwartz D.C."/>
            <person name="Freitag M."/>
            <person name="Ma L.J."/>
            <person name="Danchin E.G."/>
            <person name="Henrissat B."/>
            <person name="Coutinho P.M."/>
            <person name="Nelson D.R."/>
            <person name="Straney D."/>
            <person name="Napoli C.A."/>
            <person name="Barker B.M."/>
            <person name="Gribskov M."/>
            <person name="Rep M."/>
            <person name="Kroken S."/>
            <person name="Molnar I."/>
            <person name="Rensing C."/>
            <person name="Kennell J.C."/>
            <person name="Zamora J."/>
            <person name="Farman M.L."/>
            <person name="Selker E.U."/>
            <person name="Salamov A."/>
            <person name="Shapiro H."/>
            <person name="Pangilinan J."/>
            <person name="Lindquist E."/>
            <person name="Lamers C."/>
            <person name="Grigoriev I.V."/>
            <person name="Geiser D.M."/>
            <person name="Covert S.F."/>
            <person name="Temporini E."/>
            <person name="Vanetten H.D."/>
        </authorList>
    </citation>
    <scope>NUCLEOTIDE SEQUENCE [LARGE SCALE GENOMIC DNA]</scope>
    <source>
        <strain evidence="8">ATCC MYA-4622 / CBS 123669 / FGSC 9596 / NRRL 45880 / 77-13-4</strain>
    </source>
</reference>
<evidence type="ECO:0000256" key="3">
    <source>
        <dbReference type="ARBA" id="ARBA00023002"/>
    </source>
</evidence>
<dbReference type="Proteomes" id="UP000005206">
    <property type="component" value="Chromosome 1"/>
</dbReference>
<keyword evidence="5" id="KW-0285">Flavoprotein</keyword>
<keyword evidence="8" id="KW-1185">Reference proteome</keyword>
<evidence type="ECO:0000313" key="8">
    <source>
        <dbReference type="Proteomes" id="UP000005206"/>
    </source>
</evidence>
<dbReference type="GO" id="GO:0004657">
    <property type="term" value="F:proline dehydrogenase activity"/>
    <property type="evidence" value="ECO:0007669"/>
    <property type="project" value="UniProtKB-EC"/>
</dbReference>
<evidence type="ECO:0000259" key="6">
    <source>
        <dbReference type="Pfam" id="PF01619"/>
    </source>
</evidence>
<dbReference type="STRING" id="660122.C7YJT8"/>
<dbReference type="KEGG" id="nhe:NECHADRAFT_75794"/>
<dbReference type="OMA" id="RRTIYDH"/>
<dbReference type="Pfam" id="PF01619">
    <property type="entry name" value="Pro_dh"/>
    <property type="match status" value="1"/>
</dbReference>
<gene>
    <name evidence="7" type="ORF">NECHADRAFT_75794</name>
</gene>
<dbReference type="HOGENOM" id="CLU_018202_0_1_1"/>
<dbReference type="GeneID" id="9676667"/>
<dbReference type="InterPro" id="IPR002872">
    <property type="entry name" value="Proline_DH_dom"/>
</dbReference>
<accession>C7YJT8</accession>
<dbReference type="GO" id="GO:0071949">
    <property type="term" value="F:FAD binding"/>
    <property type="evidence" value="ECO:0007669"/>
    <property type="project" value="TreeGrafter"/>
</dbReference>
<evidence type="ECO:0000256" key="2">
    <source>
        <dbReference type="ARBA" id="ARBA00012695"/>
    </source>
</evidence>
<proteinExistence type="inferred from homology"/>
<dbReference type="InterPro" id="IPR015659">
    <property type="entry name" value="Proline_oxidase"/>
</dbReference>
<dbReference type="SUPFAM" id="SSF51730">
    <property type="entry name" value="FAD-linked oxidoreductase"/>
    <property type="match status" value="1"/>
</dbReference>
<organism evidence="7 8">
    <name type="scientific">Fusarium vanettenii (strain ATCC MYA-4622 / CBS 123669 / FGSC 9596 / NRRL 45880 / 77-13-4)</name>
    <name type="common">Fusarium solani subsp. pisi</name>
    <dbReference type="NCBI Taxonomy" id="660122"/>
    <lineage>
        <taxon>Eukaryota</taxon>
        <taxon>Fungi</taxon>
        <taxon>Dikarya</taxon>
        <taxon>Ascomycota</taxon>
        <taxon>Pezizomycotina</taxon>
        <taxon>Sordariomycetes</taxon>
        <taxon>Hypocreomycetidae</taxon>
        <taxon>Hypocreales</taxon>
        <taxon>Nectriaceae</taxon>
        <taxon>Fusarium</taxon>
        <taxon>Fusarium solani species complex</taxon>
        <taxon>Fusarium vanettenii</taxon>
    </lineage>
</organism>
<keyword evidence="5" id="KW-0274">FAD</keyword>
<dbReference type="InterPro" id="IPR029041">
    <property type="entry name" value="FAD-linked_oxidoreductase-like"/>
</dbReference>
<dbReference type="EC" id="1.5.5.2" evidence="2 5"/>
<evidence type="ECO:0000256" key="5">
    <source>
        <dbReference type="RuleBase" id="RU364054"/>
    </source>
</evidence>
<dbReference type="InParanoid" id="C7YJT8"/>
<dbReference type="GO" id="GO:0005739">
    <property type="term" value="C:mitochondrion"/>
    <property type="evidence" value="ECO:0007669"/>
    <property type="project" value="TreeGrafter"/>
</dbReference>
<protein>
    <recommendedName>
        <fullName evidence="2 5">Proline dehydrogenase</fullName>
        <ecNumber evidence="2 5">1.5.5.2</ecNumber>
    </recommendedName>
</protein>
<dbReference type="RefSeq" id="XP_003054746.1">
    <property type="nucleotide sequence ID" value="XM_003054700.1"/>
</dbReference>
<name>C7YJT8_FUSV7</name>
<sequence>MSLLVLRHGSCILRANLPKLFTIQFTRNYSSKSASTTREYSSKIGTAADASPETQPAWLQNRPLKRLPTGTLLRNIILGKLFTVPLLMNTGVAAINFMAETKNPIFDPDRNPILRRIMRFAIYDHFCSGITQQETIGGIAKIKTMGLTGVILNHAKEVTVDKDPTRGKGEVDAAVASKEDEDNVADWLDRNLKTIEMIGKDDFVGLKFTGAGMIAARALMANRPPPQSIQDAADAMCYAAKAKGARILVDAEQQIFQDAIDAWSIDLMRRHNRDGQVVILNTVQAYLKNSRPNILYHLKTAQKQDWKLGIKLVRGAYIETDDRSKIHDTKANTDASYNGIVRDLLQRSFDGIESKDFPDLQLFVAGHNIDTIRKVAAFHRRLVLEGRNPGRLEFGQLQGMADEVTMELVLQGEAATRNTKGLAPEQVRLQEQLAPRVFKCTNWGSVKECMGFLGRRAVENAGAAMRLKHGLEVSIYELKCRILRR</sequence>
<dbReference type="GO" id="GO:0010133">
    <property type="term" value="P:L-proline catabolic process to L-glutamate"/>
    <property type="evidence" value="ECO:0007669"/>
    <property type="project" value="TreeGrafter"/>
</dbReference>
<dbReference type="FunCoup" id="C7YJT8">
    <property type="interactions" value="75"/>
</dbReference>
<comment type="cofactor">
    <cofactor evidence="5">
        <name>FAD</name>
        <dbReference type="ChEBI" id="CHEBI:57692"/>
    </cofactor>
</comment>
<dbReference type="OrthoDB" id="5464at2759"/>
<dbReference type="PANTHER" id="PTHR13914">
    <property type="entry name" value="PROLINE OXIDASE"/>
    <property type="match status" value="1"/>
</dbReference>
<dbReference type="eggNOG" id="KOG0186">
    <property type="taxonomic scope" value="Eukaryota"/>
</dbReference>
<comment type="function">
    <text evidence="5">Converts proline to delta-1-pyrroline-5-carboxylate.</text>
</comment>
<comment type="similarity">
    <text evidence="1 5">Belongs to the proline oxidase family.</text>
</comment>
<dbReference type="AlphaFoldDB" id="C7YJT8"/>